<evidence type="ECO:0008006" key="3">
    <source>
        <dbReference type="Google" id="ProtNLM"/>
    </source>
</evidence>
<evidence type="ECO:0000256" key="1">
    <source>
        <dbReference type="SAM" id="SignalP"/>
    </source>
</evidence>
<name>A0A212KBJ1_9PROT</name>
<dbReference type="Pfam" id="PF12100">
    <property type="entry name" value="DUF3576"/>
    <property type="match status" value="1"/>
</dbReference>
<organism evidence="2">
    <name type="scientific">uncultured Alphaproteobacteria bacterium</name>
    <dbReference type="NCBI Taxonomy" id="91750"/>
    <lineage>
        <taxon>Bacteria</taxon>
        <taxon>Pseudomonadati</taxon>
        <taxon>Pseudomonadota</taxon>
        <taxon>Alphaproteobacteria</taxon>
        <taxon>environmental samples</taxon>
    </lineage>
</organism>
<feature type="chain" id="PRO_5013165996" description="DUF3576 domain-containing protein" evidence="1">
    <location>
        <begin position="30"/>
        <end position="192"/>
    </location>
</feature>
<sequence>MMMVMTLKKSMLRPCAVAFLVAAAALLGACDSTNTQYAYPESYGNKVYQPGDKKPDSVFGSEGLDIFGQKKRGDGEGGGSGIGINSFLWRASLDTVSFMPIASADPFGGVIITDWYAPPETPSERFKLNVFIMGRALRADALKIAAFRQTRDASGNWADAAVDPGVVTDLENTVLTRARKMRIAAQSGATTN</sequence>
<evidence type="ECO:0000313" key="2">
    <source>
        <dbReference type="EMBL" id="SBW09032.1"/>
    </source>
</evidence>
<reference evidence="2" key="1">
    <citation type="submission" date="2016-04" db="EMBL/GenBank/DDBJ databases">
        <authorList>
            <person name="Evans L.H."/>
            <person name="Alamgir A."/>
            <person name="Owens N."/>
            <person name="Weber N.D."/>
            <person name="Virtaneva K."/>
            <person name="Barbian K."/>
            <person name="Babar A."/>
            <person name="Rosenke K."/>
        </authorList>
    </citation>
    <scope>NUCLEOTIDE SEQUENCE</scope>
    <source>
        <strain evidence="2">86</strain>
    </source>
</reference>
<gene>
    <name evidence="2" type="ORF">KL86APRO_12501</name>
</gene>
<dbReference type="AlphaFoldDB" id="A0A212KBJ1"/>
<keyword evidence="1" id="KW-0732">Signal</keyword>
<dbReference type="EMBL" id="FLUO01000001">
    <property type="protein sequence ID" value="SBW09032.1"/>
    <property type="molecule type" value="Genomic_DNA"/>
</dbReference>
<dbReference type="InterPro" id="IPR021959">
    <property type="entry name" value="DUF3576"/>
</dbReference>
<proteinExistence type="predicted"/>
<feature type="signal peptide" evidence="1">
    <location>
        <begin position="1"/>
        <end position="29"/>
    </location>
</feature>
<accession>A0A212KBJ1</accession>
<protein>
    <recommendedName>
        <fullName evidence="3">DUF3576 domain-containing protein</fullName>
    </recommendedName>
</protein>